<dbReference type="EMBL" id="PJQY01003680">
    <property type="protein sequence ID" value="PQM35405.1"/>
    <property type="molecule type" value="Genomic_DNA"/>
</dbReference>
<evidence type="ECO:0000313" key="1">
    <source>
        <dbReference type="EMBL" id="PQM35405.1"/>
    </source>
</evidence>
<name>A0A314UD30_PRUYE</name>
<reference evidence="1 2" key="1">
    <citation type="submission" date="2018-02" db="EMBL/GenBank/DDBJ databases">
        <title>Draft genome of wild Prunus yedoensis var. nudiflora.</title>
        <authorList>
            <person name="Baek S."/>
            <person name="Kim J.-H."/>
            <person name="Choi K."/>
            <person name="Kim G.-B."/>
            <person name="Cho A."/>
            <person name="Jang H."/>
            <person name="Shin C.-H."/>
            <person name="Yu H.-J."/>
            <person name="Mun J.-H."/>
        </authorList>
    </citation>
    <scope>NUCLEOTIDE SEQUENCE [LARGE SCALE GENOMIC DNA]</scope>
    <source>
        <strain evidence="2">cv. Jeju island</strain>
        <tissue evidence="1">Leaf</tissue>
    </source>
</reference>
<organism evidence="1 2">
    <name type="scientific">Prunus yedoensis var. nudiflora</name>
    <dbReference type="NCBI Taxonomy" id="2094558"/>
    <lineage>
        <taxon>Eukaryota</taxon>
        <taxon>Viridiplantae</taxon>
        <taxon>Streptophyta</taxon>
        <taxon>Embryophyta</taxon>
        <taxon>Tracheophyta</taxon>
        <taxon>Spermatophyta</taxon>
        <taxon>Magnoliopsida</taxon>
        <taxon>eudicotyledons</taxon>
        <taxon>Gunneridae</taxon>
        <taxon>Pentapetalae</taxon>
        <taxon>rosids</taxon>
        <taxon>fabids</taxon>
        <taxon>Rosales</taxon>
        <taxon>Rosaceae</taxon>
        <taxon>Amygdaloideae</taxon>
        <taxon>Amygdaleae</taxon>
        <taxon>Prunus</taxon>
    </lineage>
</organism>
<dbReference type="OrthoDB" id="10533354at2759"/>
<proteinExistence type="predicted"/>
<dbReference type="Proteomes" id="UP000250321">
    <property type="component" value="Unassembled WGS sequence"/>
</dbReference>
<keyword evidence="2" id="KW-1185">Reference proteome</keyword>
<evidence type="ECO:0000313" key="2">
    <source>
        <dbReference type="Proteomes" id="UP000250321"/>
    </source>
</evidence>
<comment type="caution">
    <text evidence="1">The sequence shown here is derived from an EMBL/GenBank/DDBJ whole genome shotgun (WGS) entry which is preliminary data.</text>
</comment>
<sequence length="92" mass="10594">MSYYHNQVYVISKFGIIDGVSDLSMGLEMDFDRNRTVGLSPNTVLPTHRHSFVEKRSTKGKSKRKDDLLSIKEDFVEISFHRYHSSSGGKRK</sequence>
<protein>
    <submittedName>
        <fullName evidence="1">Uncharacterized protein</fullName>
    </submittedName>
</protein>
<gene>
    <name evidence="1" type="ORF">Pyn_13026</name>
</gene>
<accession>A0A314UD30</accession>
<dbReference type="AlphaFoldDB" id="A0A314UD30"/>